<keyword evidence="4" id="KW-0964">Secreted</keyword>
<dbReference type="InterPro" id="IPR006626">
    <property type="entry name" value="PbH1"/>
</dbReference>
<name>A0A9P4NKZ4_9PEZI</name>
<gene>
    <name evidence="17" type="ORF">EJ08DRAFT_681441</name>
</gene>
<dbReference type="Pfam" id="PF00295">
    <property type="entry name" value="Glyco_hydro_28"/>
    <property type="match status" value="1"/>
</dbReference>
<protein>
    <recommendedName>
        <fullName evidence="3">endo-polygalacturonase</fullName>
        <ecNumber evidence="3">3.2.1.15</ecNumber>
    </recommendedName>
</protein>
<dbReference type="EMBL" id="MU007067">
    <property type="protein sequence ID" value="KAF2425784.1"/>
    <property type="molecule type" value="Genomic_DNA"/>
</dbReference>
<dbReference type="PANTHER" id="PTHR31884:SF9">
    <property type="entry name" value="ENDOPOLYGALACTURONASE D-RELATED"/>
    <property type="match status" value="1"/>
</dbReference>
<dbReference type="InterPro" id="IPR000743">
    <property type="entry name" value="Glyco_hydro_28"/>
</dbReference>
<proteinExistence type="inferred from homology"/>
<keyword evidence="8" id="KW-1015">Disulfide bond</keyword>
<evidence type="ECO:0000256" key="9">
    <source>
        <dbReference type="ARBA" id="ARBA00023180"/>
    </source>
</evidence>
<evidence type="ECO:0000313" key="17">
    <source>
        <dbReference type="EMBL" id="KAF2425784.1"/>
    </source>
</evidence>
<dbReference type="AlphaFoldDB" id="A0A9P4NKZ4"/>
<sequence>MANKIGFGNLVLTLVLSLLTTVTATPYATFPTNCTATTFADIASVVSSCMTSIIQGVTVPVDGAITLNLKGKTVQFAGKISWAHTPGGRSPAEVLIRLTGSDATVIGLPGHILHGNGQEYWDGGGGNKGVLKPKFMRIEKCNGCTISGLHVVNAPVHTFAISGSNNIIMENIYLDSSMGDKPCASLSRTNKHPDVGGGKSCGHNSDGFGVSGSTNVTIRNSRVENQDDCLAVNSGSDIHFMNNHCSGGHGISIGSIKTGAKVSGVHVSNCTITKSENGVRIKTYDDATDASVTNVTYKDIKLEGITKNGIVIQGDYRNGGPTGKPGKVPIKGVTLSGIRGTVRGGQNVYVLCGPGACSGWSWSDIRIEGGSSKKACQGVPAAAAAYCK</sequence>
<keyword evidence="11" id="KW-0961">Cell wall biogenesis/degradation</keyword>
<evidence type="ECO:0000256" key="1">
    <source>
        <dbReference type="ARBA" id="ARBA00004613"/>
    </source>
</evidence>
<dbReference type="OrthoDB" id="1546079at2759"/>
<dbReference type="SMART" id="SM00710">
    <property type="entry name" value="PbH1"/>
    <property type="match status" value="6"/>
</dbReference>
<dbReference type="EC" id="3.2.1.15" evidence="3"/>
<keyword evidence="6" id="KW-0677">Repeat</keyword>
<evidence type="ECO:0000256" key="8">
    <source>
        <dbReference type="ARBA" id="ARBA00023157"/>
    </source>
</evidence>
<dbReference type="InterPro" id="IPR012334">
    <property type="entry name" value="Pectin_lyas_fold"/>
</dbReference>
<evidence type="ECO:0000256" key="7">
    <source>
        <dbReference type="ARBA" id="ARBA00022801"/>
    </source>
</evidence>
<evidence type="ECO:0000256" key="6">
    <source>
        <dbReference type="ARBA" id="ARBA00022737"/>
    </source>
</evidence>
<feature type="signal peptide" evidence="16">
    <location>
        <begin position="1"/>
        <end position="24"/>
    </location>
</feature>
<comment type="similarity">
    <text evidence="2 15">Belongs to the glycosyl hydrolase 28 family.</text>
</comment>
<comment type="subcellular location">
    <subcellularLocation>
        <location evidence="1">Secreted</location>
    </subcellularLocation>
</comment>
<keyword evidence="10 15" id="KW-0326">Glycosidase</keyword>
<evidence type="ECO:0000256" key="3">
    <source>
        <dbReference type="ARBA" id="ARBA00012736"/>
    </source>
</evidence>
<organism evidence="17 18">
    <name type="scientific">Tothia fuscella</name>
    <dbReference type="NCBI Taxonomy" id="1048955"/>
    <lineage>
        <taxon>Eukaryota</taxon>
        <taxon>Fungi</taxon>
        <taxon>Dikarya</taxon>
        <taxon>Ascomycota</taxon>
        <taxon>Pezizomycotina</taxon>
        <taxon>Dothideomycetes</taxon>
        <taxon>Pleosporomycetidae</taxon>
        <taxon>Venturiales</taxon>
        <taxon>Cylindrosympodiaceae</taxon>
        <taxon>Tothia</taxon>
    </lineage>
</organism>
<evidence type="ECO:0000256" key="4">
    <source>
        <dbReference type="ARBA" id="ARBA00022525"/>
    </source>
</evidence>
<evidence type="ECO:0000256" key="12">
    <source>
        <dbReference type="ARBA" id="ARBA00034074"/>
    </source>
</evidence>
<dbReference type="Gene3D" id="2.160.20.10">
    <property type="entry name" value="Single-stranded right-handed beta-helix, Pectin lyase-like"/>
    <property type="match status" value="1"/>
</dbReference>
<keyword evidence="5 16" id="KW-0732">Signal</keyword>
<feature type="chain" id="PRO_5040161360" description="endo-polygalacturonase" evidence="16">
    <location>
        <begin position="25"/>
        <end position="388"/>
    </location>
</feature>
<dbReference type="PROSITE" id="PS00502">
    <property type="entry name" value="POLYGALACTURONASE"/>
    <property type="match status" value="1"/>
</dbReference>
<evidence type="ECO:0000256" key="10">
    <source>
        <dbReference type="ARBA" id="ARBA00023295"/>
    </source>
</evidence>
<comment type="caution">
    <text evidence="17">The sequence shown here is derived from an EMBL/GenBank/DDBJ whole genome shotgun (WGS) entry which is preliminary data.</text>
</comment>
<dbReference type="InterPro" id="IPR011050">
    <property type="entry name" value="Pectin_lyase_fold/virulence"/>
</dbReference>
<comment type="catalytic activity">
    <reaction evidence="12">
        <text>(1,4-alpha-D-galacturonosyl)n+m + H2O = (1,4-alpha-D-galacturonosyl)n + (1,4-alpha-D-galacturonosyl)m.</text>
        <dbReference type="EC" id="3.2.1.15"/>
    </reaction>
</comment>
<feature type="active site" evidence="14">
    <location>
        <position position="249"/>
    </location>
</feature>
<keyword evidence="18" id="KW-1185">Reference proteome</keyword>
<dbReference type="GO" id="GO:0045490">
    <property type="term" value="P:pectin catabolic process"/>
    <property type="evidence" value="ECO:0007669"/>
    <property type="project" value="TreeGrafter"/>
</dbReference>
<evidence type="ECO:0000256" key="16">
    <source>
        <dbReference type="SAM" id="SignalP"/>
    </source>
</evidence>
<dbReference type="PANTHER" id="PTHR31884">
    <property type="entry name" value="POLYGALACTURONASE"/>
    <property type="match status" value="1"/>
</dbReference>
<dbReference type="GO" id="GO:0071555">
    <property type="term" value="P:cell wall organization"/>
    <property type="evidence" value="ECO:0007669"/>
    <property type="project" value="UniProtKB-KW"/>
</dbReference>
<dbReference type="GO" id="GO:0005576">
    <property type="term" value="C:extracellular region"/>
    <property type="evidence" value="ECO:0007669"/>
    <property type="project" value="UniProtKB-SubCell"/>
</dbReference>
<keyword evidence="7 15" id="KW-0378">Hydrolase</keyword>
<evidence type="ECO:0000256" key="13">
    <source>
        <dbReference type="ARBA" id="ARBA00037707"/>
    </source>
</evidence>
<evidence type="ECO:0000256" key="11">
    <source>
        <dbReference type="ARBA" id="ARBA00023316"/>
    </source>
</evidence>
<accession>A0A9P4NKZ4</accession>
<dbReference type="InterPro" id="IPR050434">
    <property type="entry name" value="Glycosyl_hydrlase_28"/>
</dbReference>
<keyword evidence="9" id="KW-0325">Glycoprotein</keyword>
<reference evidence="17" key="1">
    <citation type="journal article" date="2020" name="Stud. Mycol.">
        <title>101 Dothideomycetes genomes: a test case for predicting lifestyles and emergence of pathogens.</title>
        <authorList>
            <person name="Haridas S."/>
            <person name="Albert R."/>
            <person name="Binder M."/>
            <person name="Bloem J."/>
            <person name="Labutti K."/>
            <person name="Salamov A."/>
            <person name="Andreopoulos B."/>
            <person name="Baker S."/>
            <person name="Barry K."/>
            <person name="Bills G."/>
            <person name="Bluhm B."/>
            <person name="Cannon C."/>
            <person name="Castanera R."/>
            <person name="Culley D."/>
            <person name="Daum C."/>
            <person name="Ezra D."/>
            <person name="Gonzalez J."/>
            <person name="Henrissat B."/>
            <person name="Kuo A."/>
            <person name="Liang C."/>
            <person name="Lipzen A."/>
            <person name="Lutzoni F."/>
            <person name="Magnuson J."/>
            <person name="Mondo S."/>
            <person name="Nolan M."/>
            <person name="Ohm R."/>
            <person name="Pangilinan J."/>
            <person name="Park H.-J."/>
            <person name="Ramirez L."/>
            <person name="Alfaro M."/>
            <person name="Sun H."/>
            <person name="Tritt A."/>
            <person name="Yoshinaga Y."/>
            <person name="Zwiers L.-H."/>
            <person name="Turgeon B."/>
            <person name="Goodwin S."/>
            <person name="Spatafora J."/>
            <person name="Crous P."/>
            <person name="Grigoriev I."/>
        </authorList>
    </citation>
    <scope>NUCLEOTIDE SEQUENCE</scope>
    <source>
        <strain evidence="17">CBS 130266</strain>
    </source>
</reference>
<evidence type="ECO:0000256" key="2">
    <source>
        <dbReference type="ARBA" id="ARBA00008834"/>
    </source>
</evidence>
<evidence type="ECO:0000256" key="5">
    <source>
        <dbReference type="ARBA" id="ARBA00022729"/>
    </source>
</evidence>
<evidence type="ECO:0000313" key="18">
    <source>
        <dbReference type="Proteomes" id="UP000800235"/>
    </source>
</evidence>
<dbReference type="SUPFAM" id="SSF51126">
    <property type="entry name" value="Pectin lyase-like"/>
    <property type="match status" value="1"/>
</dbReference>
<evidence type="ECO:0000256" key="15">
    <source>
        <dbReference type="RuleBase" id="RU361169"/>
    </source>
</evidence>
<dbReference type="Proteomes" id="UP000800235">
    <property type="component" value="Unassembled WGS sequence"/>
</dbReference>
<comment type="function">
    <text evidence="13">Involved in maceration and soft-rotting of plant tissue. Hydrolyzes the 1,4-alpha glycosidic bonds of de-esterified pectate in the smooth region of the plant cell wall.</text>
</comment>
<evidence type="ECO:0000256" key="14">
    <source>
        <dbReference type="PROSITE-ProRule" id="PRU10052"/>
    </source>
</evidence>
<dbReference type="GO" id="GO:0004650">
    <property type="term" value="F:polygalacturonase activity"/>
    <property type="evidence" value="ECO:0007669"/>
    <property type="project" value="UniProtKB-EC"/>
</dbReference>